<comment type="caution">
    <text evidence="2">The sequence shown here is derived from an EMBL/GenBank/DDBJ whole genome shotgun (WGS) entry which is preliminary data.</text>
</comment>
<dbReference type="EMBL" id="ASPP01014432">
    <property type="protein sequence ID" value="ETO18757.1"/>
    <property type="molecule type" value="Genomic_DNA"/>
</dbReference>
<dbReference type="AlphaFoldDB" id="X6N0B1"/>
<dbReference type="Proteomes" id="UP000023152">
    <property type="component" value="Unassembled WGS sequence"/>
</dbReference>
<dbReference type="OrthoDB" id="550577at2759"/>
<gene>
    <name evidence="2" type="ORF">RFI_18498</name>
</gene>
<evidence type="ECO:0000313" key="3">
    <source>
        <dbReference type="Proteomes" id="UP000023152"/>
    </source>
</evidence>
<dbReference type="PANTHER" id="PTHR43447">
    <property type="entry name" value="ALPHA-AMYLASE"/>
    <property type="match status" value="1"/>
</dbReference>
<sequence>MNHMTGGGNDMNPNHRDPGSGCVYWGTKNSSLGMKYRYNNDTEWVCVCVCVVVKKKKGLYSADEVPGAGGPSPYYTQDYAYTCSPVTGYPPSQEYPANAYGPTDFHCEQPLNSWNDPNDLNAGWLDGLADINTERDNVQERLAAYLTDLIGIGFSGFRVDAAKQIQPTDLVAIFSKFKRNMGGALPDDFITYLEVLLGGESDMLMCDDDSGYNYGGNFEQQLYAAGFSEADVNKIKIWNSGYPKEPELGYCTISPVRNAVQNDDADQQNPGSTSRDMGSDGCVLIINCATTDDHRQFEITLYENPYFQGNSEYPTLDNDDCFVVL</sequence>
<dbReference type="OMA" id="INTERDN"/>
<evidence type="ECO:0000256" key="1">
    <source>
        <dbReference type="ARBA" id="ARBA00008061"/>
    </source>
</evidence>
<evidence type="ECO:0000313" key="2">
    <source>
        <dbReference type="EMBL" id="ETO18757.1"/>
    </source>
</evidence>
<accession>X6N0B1</accession>
<protein>
    <submittedName>
        <fullName evidence="2">Uncharacterized protein</fullName>
    </submittedName>
</protein>
<feature type="non-terminal residue" evidence="2">
    <location>
        <position position="325"/>
    </location>
</feature>
<dbReference type="InterPro" id="IPR017853">
    <property type="entry name" value="GH"/>
</dbReference>
<organism evidence="2 3">
    <name type="scientific">Reticulomyxa filosa</name>
    <dbReference type="NCBI Taxonomy" id="46433"/>
    <lineage>
        <taxon>Eukaryota</taxon>
        <taxon>Sar</taxon>
        <taxon>Rhizaria</taxon>
        <taxon>Retaria</taxon>
        <taxon>Foraminifera</taxon>
        <taxon>Monothalamids</taxon>
        <taxon>Reticulomyxidae</taxon>
        <taxon>Reticulomyxa</taxon>
    </lineage>
</organism>
<name>X6N0B1_RETFI</name>
<dbReference type="SUPFAM" id="SSF51445">
    <property type="entry name" value="(Trans)glycosidases"/>
    <property type="match status" value="1"/>
</dbReference>
<proteinExistence type="inferred from homology"/>
<dbReference type="Gene3D" id="3.20.20.80">
    <property type="entry name" value="Glycosidases"/>
    <property type="match status" value="1"/>
</dbReference>
<keyword evidence="3" id="KW-1185">Reference proteome</keyword>
<comment type="similarity">
    <text evidence="1">Belongs to the glycosyl hydrolase 13 family.</text>
</comment>
<reference evidence="2 3" key="1">
    <citation type="journal article" date="2013" name="Curr. Biol.">
        <title>The Genome of the Foraminiferan Reticulomyxa filosa.</title>
        <authorList>
            <person name="Glockner G."/>
            <person name="Hulsmann N."/>
            <person name="Schleicher M."/>
            <person name="Noegel A.A."/>
            <person name="Eichinger L."/>
            <person name="Gallinger C."/>
            <person name="Pawlowski J."/>
            <person name="Sierra R."/>
            <person name="Euteneuer U."/>
            <person name="Pillet L."/>
            <person name="Moustafa A."/>
            <person name="Platzer M."/>
            <person name="Groth M."/>
            <person name="Szafranski K."/>
            <person name="Schliwa M."/>
        </authorList>
    </citation>
    <scope>NUCLEOTIDE SEQUENCE [LARGE SCALE GENOMIC DNA]</scope>
</reference>